<evidence type="ECO:0000256" key="2">
    <source>
        <dbReference type="PIRSR" id="PIRSR029681-2"/>
    </source>
</evidence>
<dbReference type="RefSeq" id="WP_126798202.1">
    <property type="nucleotide sequence ID" value="NZ_PIPO01000002.1"/>
</dbReference>
<gene>
    <name evidence="4" type="ORF">CWE14_03950</name>
</gene>
<dbReference type="PIRSF" id="PIRSF029681">
    <property type="entry name" value="PagL"/>
    <property type="match status" value="1"/>
</dbReference>
<organism evidence="4 5">
    <name type="scientific">Aliidiomarina soli</name>
    <dbReference type="NCBI Taxonomy" id="1928574"/>
    <lineage>
        <taxon>Bacteria</taxon>
        <taxon>Pseudomonadati</taxon>
        <taxon>Pseudomonadota</taxon>
        <taxon>Gammaproteobacteria</taxon>
        <taxon>Alteromonadales</taxon>
        <taxon>Idiomarinaceae</taxon>
        <taxon>Aliidiomarina</taxon>
    </lineage>
</organism>
<name>A0A432WIU2_9GAMM</name>
<dbReference type="GO" id="GO:0016787">
    <property type="term" value="F:hydrolase activity"/>
    <property type="evidence" value="ECO:0007669"/>
    <property type="project" value="UniProtKB-KW"/>
</dbReference>
<dbReference type="InterPro" id="IPR018550">
    <property type="entry name" value="Lipid-A_deacylase-rel"/>
</dbReference>
<feature type="site" description="Critical for activity" evidence="2">
    <location>
        <position position="149"/>
    </location>
</feature>
<dbReference type="Proteomes" id="UP000287823">
    <property type="component" value="Unassembled WGS sequence"/>
</dbReference>
<dbReference type="AlphaFoldDB" id="A0A432WIU2"/>
<feature type="signal peptide" evidence="3">
    <location>
        <begin position="1"/>
        <end position="20"/>
    </location>
</feature>
<feature type="active site" description="Charge relay system" evidence="1">
    <location>
        <position position="146"/>
    </location>
</feature>
<reference evidence="4 5" key="1">
    <citation type="journal article" date="2011" name="Front. Microbiol.">
        <title>Genomic signatures of strain selection and enhancement in Bacillus atrophaeus var. globigii, a historical biowarfare simulant.</title>
        <authorList>
            <person name="Gibbons H.S."/>
            <person name="Broomall S.M."/>
            <person name="McNew L.A."/>
            <person name="Daligault H."/>
            <person name="Chapman C."/>
            <person name="Bruce D."/>
            <person name="Karavis M."/>
            <person name="Krepps M."/>
            <person name="McGregor P.A."/>
            <person name="Hong C."/>
            <person name="Park K.H."/>
            <person name="Akmal A."/>
            <person name="Feldman A."/>
            <person name="Lin J.S."/>
            <person name="Chang W.E."/>
            <person name="Higgs B.W."/>
            <person name="Demirev P."/>
            <person name="Lindquist J."/>
            <person name="Liem A."/>
            <person name="Fochler E."/>
            <person name="Read T.D."/>
            <person name="Tapia R."/>
            <person name="Johnson S."/>
            <person name="Bishop-Lilly K.A."/>
            <person name="Detter C."/>
            <person name="Han C."/>
            <person name="Sozhamannan S."/>
            <person name="Rosenzweig C.N."/>
            <person name="Skowronski E.W."/>
        </authorList>
    </citation>
    <scope>NUCLEOTIDE SEQUENCE [LARGE SCALE GENOMIC DNA]</scope>
    <source>
        <strain evidence="4 5">Y4G10-17</strain>
    </source>
</reference>
<feature type="chain" id="PRO_5019129684" evidence="3">
    <location>
        <begin position="21"/>
        <end position="170"/>
    </location>
</feature>
<keyword evidence="4" id="KW-0378">Hydrolase</keyword>
<keyword evidence="5" id="KW-1185">Reference proteome</keyword>
<evidence type="ECO:0000256" key="1">
    <source>
        <dbReference type="PIRSR" id="PIRSR029681-1"/>
    </source>
</evidence>
<sequence>MRIYIVLLLLSLSLPLNSHAKQMGVDYLAGEYSTSGIRIALQPMEPQQLPLWDLNWHLEASFNRWQQDAGDEHRQVNVLALSPVITRQFAALANRPVFWEFGIGVSLLDERLFAHKNMGSHFQFEDRIGVVLKVSDEHTLSLRYMHYSNAGLASNNPGMDFLSLSYRRGF</sequence>
<feature type="active site" description="Charge relay system" evidence="1">
    <location>
        <position position="160"/>
    </location>
</feature>
<keyword evidence="3" id="KW-0732">Signal</keyword>
<evidence type="ECO:0000313" key="5">
    <source>
        <dbReference type="Proteomes" id="UP000287823"/>
    </source>
</evidence>
<protein>
    <submittedName>
        <fullName evidence="4">Acyloxyacyl hydrolase</fullName>
    </submittedName>
</protein>
<accession>A0A432WIU2</accession>
<comment type="caution">
    <text evidence="4">The sequence shown here is derived from an EMBL/GenBank/DDBJ whole genome shotgun (WGS) entry which is preliminary data.</text>
</comment>
<evidence type="ECO:0000256" key="3">
    <source>
        <dbReference type="SAM" id="SignalP"/>
    </source>
</evidence>
<dbReference type="Pfam" id="PF09411">
    <property type="entry name" value="PagL"/>
    <property type="match status" value="1"/>
</dbReference>
<proteinExistence type="predicted"/>
<feature type="active site" description="Charge relay system" evidence="1">
    <location>
        <position position="148"/>
    </location>
</feature>
<dbReference type="EMBL" id="PIPO01000002">
    <property type="protein sequence ID" value="RUO33627.1"/>
    <property type="molecule type" value="Genomic_DNA"/>
</dbReference>
<dbReference type="Gene3D" id="2.40.160.20">
    <property type="match status" value="1"/>
</dbReference>
<evidence type="ECO:0000313" key="4">
    <source>
        <dbReference type="EMBL" id="RUO33627.1"/>
    </source>
</evidence>